<evidence type="ECO:0000313" key="2">
    <source>
        <dbReference type="EMBL" id="CAE7659785.1"/>
    </source>
</evidence>
<dbReference type="OrthoDB" id="417037at2759"/>
<feature type="compositionally biased region" description="Polar residues" evidence="1">
    <location>
        <begin position="8"/>
        <end position="19"/>
    </location>
</feature>
<reference evidence="2" key="1">
    <citation type="submission" date="2021-02" db="EMBL/GenBank/DDBJ databases">
        <authorList>
            <person name="Dougan E. K."/>
            <person name="Rhodes N."/>
            <person name="Thang M."/>
            <person name="Chan C."/>
        </authorList>
    </citation>
    <scope>NUCLEOTIDE SEQUENCE</scope>
</reference>
<feature type="compositionally biased region" description="Low complexity" evidence="1">
    <location>
        <begin position="47"/>
        <end position="62"/>
    </location>
</feature>
<comment type="caution">
    <text evidence="2">The sequence shown here is derived from an EMBL/GenBank/DDBJ whole genome shotgun (WGS) entry which is preliminary data.</text>
</comment>
<gene>
    <name evidence="2" type="primary">GONST4</name>
    <name evidence="2" type="ORF">SPIL2461_LOCUS17859</name>
</gene>
<feature type="region of interest" description="Disordered" evidence="1">
    <location>
        <begin position="165"/>
        <end position="246"/>
    </location>
</feature>
<protein>
    <submittedName>
        <fullName evidence="2">GONST4 protein</fullName>
    </submittedName>
</protein>
<feature type="compositionally biased region" description="Low complexity" evidence="1">
    <location>
        <begin position="165"/>
        <end position="177"/>
    </location>
</feature>
<feature type="compositionally biased region" description="Polar residues" evidence="1">
    <location>
        <begin position="199"/>
        <end position="213"/>
    </location>
</feature>
<sequence>MSDELSAANAQMSSEQELATTAAVGAEEMASSACPSSSKICHRRTDSAVPAAASEAAEGGVPDAEKTPSSRMASATSQAQLQCDPPGVEGQNTATCSPSGSPQKSDSSPATVVAPDDVSLPAASPDPSASDPGAKAENERVLRALRQDALGVLQSLAVVKRKLLAASSAPAEPSSSAGDGTPALKDPVSPEHGQDDDSTSTAMDSGTSRSSGAGHTLHGDGGTRVPQPEEQKFVSIAVQQEGQKLS</sequence>
<dbReference type="Proteomes" id="UP000649617">
    <property type="component" value="Unassembled WGS sequence"/>
</dbReference>
<dbReference type="EMBL" id="CAJNIZ010043416">
    <property type="protein sequence ID" value="CAE7659785.1"/>
    <property type="molecule type" value="Genomic_DNA"/>
</dbReference>
<feature type="region of interest" description="Disordered" evidence="1">
    <location>
        <begin position="1"/>
        <end position="140"/>
    </location>
</feature>
<keyword evidence="3" id="KW-1185">Reference proteome</keyword>
<feature type="compositionally biased region" description="Polar residues" evidence="1">
    <location>
        <begin position="237"/>
        <end position="246"/>
    </location>
</feature>
<evidence type="ECO:0000256" key="1">
    <source>
        <dbReference type="SAM" id="MobiDB-lite"/>
    </source>
</evidence>
<name>A0A812W232_SYMPI</name>
<feature type="compositionally biased region" description="Polar residues" evidence="1">
    <location>
        <begin position="69"/>
        <end position="81"/>
    </location>
</feature>
<feature type="compositionally biased region" description="Low complexity" evidence="1">
    <location>
        <begin position="97"/>
        <end position="132"/>
    </location>
</feature>
<organism evidence="2 3">
    <name type="scientific">Symbiodinium pilosum</name>
    <name type="common">Dinoflagellate</name>
    <dbReference type="NCBI Taxonomy" id="2952"/>
    <lineage>
        <taxon>Eukaryota</taxon>
        <taxon>Sar</taxon>
        <taxon>Alveolata</taxon>
        <taxon>Dinophyceae</taxon>
        <taxon>Suessiales</taxon>
        <taxon>Symbiodiniaceae</taxon>
        <taxon>Symbiodinium</taxon>
    </lineage>
</organism>
<accession>A0A812W232</accession>
<dbReference type="AlphaFoldDB" id="A0A812W232"/>
<evidence type="ECO:0000313" key="3">
    <source>
        <dbReference type="Proteomes" id="UP000649617"/>
    </source>
</evidence>
<proteinExistence type="predicted"/>